<comment type="similarity">
    <text evidence="6">Belongs to the drug/metabolite transporter (DMT) superfamily. Small multidrug resistance (SMR) (TC 2.A.7.1) family.</text>
</comment>
<reference evidence="8 9" key="1">
    <citation type="submission" date="2016-10" db="EMBL/GenBank/DDBJ databases">
        <authorList>
            <person name="de Groot N.N."/>
        </authorList>
    </citation>
    <scope>NUCLEOTIDE SEQUENCE [LARGE SCALE GENOMIC DNA]</scope>
    <source>
        <strain evidence="8 9">CCM7597</strain>
    </source>
</reference>
<evidence type="ECO:0000256" key="6">
    <source>
        <dbReference type="RuleBase" id="RU003942"/>
    </source>
</evidence>
<gene>
    <name evidence="8" type="ORF">SAMN05421743_11549</name>
</gene>
<organism evidence="8 9">
    <name type="scientific">Thalassobacillus cyri</name>
    <dbReference type="NCBI Taxonomy" id="571932"/>
    <lineage>
        <taxon>Bacteria</taxon>
        <taxon>Bacillati</taxon>
        <taxon>Bacillota</taxon>
        <taxon>Bacilli</taxon>
        <taxon>Bacillales</taxon>
        <taxon>Bacillaceae</taxon>
        <taxon>Thalassobacillus</taxon>
    </lineage>
</organism>
<dbReference type="InterPro" id="IPR000390">
    <property type="entry name" value="Small_drug/metabolite_transptr"/>
</dbReference>
<keyword evidence="4 7" id="KW-1133">Transmembrane helix</keyword>
<evidence type="ECO:0000256" key="5">
    <source>
        <dbReference type="ARBA" id="ARBA00023136"/>
    </source>
</evidence>
<evidence type="ECO:0000256" key="2">
    <source>
        <dbReference type="ARBA" id="ARBA00022475"/>
    </source>
</evidence>
<keyword evidence="3 6" id="KW-0812">Transmembrane</keyword>
<evidence type="ECO:0000313" key="8">
    <source>
        <dbReference type="EMBL" id="SEB07458.1"/>
    </source>
</evidence>
<sequence>MTGTWLKIVLAAGFEVGWVIGLKHADSILEWTATVIAMVVSFYYLVTAGRTLPVATVYAVFVGLGTAGTVLSEILFFGVPFQLSKILWIVLLLVGIIGLKTVTADTAEEGRKQ</sequence>
<evidence type="ECO:0000256" key="3">
    <source>
        <dbReference type="ARBA" id="ARBA00022692"/>
    </source>
</evidence>
<feature type="transmembrane region" description="Helical" evidence="7">
    <location>
        <begin position="85"/>
        <end position="103"/>
    </location>
</feature>
<dbReference type="InterPro" id="IPR037185">
    <property type="entry name" value="EmrE-like"/>
</dbReference>
<dbReference type="GO" id="GO:0022857">
    <property type="term" value="F:transmembrane transporter activity"/>
    <property type="evidence" value="ECO:0007669"/>
    <property type="project" value="InterPro"/>
</dbReference>
<dbReference type="PANTHER" id="PTHR30561">
    <property type="entry name" value="SMR FAMILY PROTON-DEPENDENT DRUG EFFLUX TRANSPORTER SUGE"/>
    <property type="match status" value="1"/>
</dbReference>
<dbReference type="AlphaFoldDB" id="A0A1H4GEZ1"/>
<dbReference type="RefSeq" id="WP_093046038.1">
    <property type="nucleotide sequence ID" value="NZ_FNQR01000015.1"/>
</dbReference>
<accession>A0A1H4GEZ1</accession>
<proteinExistence type="inferred from homology"/>
<dbReference type="Pfam" id="PF00893">
    <property type="entry name" value="Multi_Drug_Res"/>
    <property type="match status" value="1"/>
</dbReference>
<dbReference type="InterPro" id="IPR045324">
    <property type="entry name" value="Small_multidrug_res"/>
</dbReference>
<dbReference type="EMBL" id="FNQR01000015">
    <property type="protein sequence ID" value="SEB07458.1"/>
    <property type="molecule type" value="Genomic_DNA"/>
</dbReference>
<comment type="subcellular location">
    <subcellularLocation>
        <location evidence="1 6">Cell membrane</location>
        <topology evidence="1 6">Multi-pass membrane protein</topology>
    </subcellularLocation>
</comment>
<evidence type="ECO:0000256" key="7">
    <source>
        <dbReference type="SAM" id="Phobius"/>
    </source>
</evidence>
<evidence type="ECO:0000256" key="4">
    <source>
        <dbReference type="ARBA" id="ARBA00022989"/>
    </source>
</evidence>
<feature type="transmembrane region" description="Helical" evidence="7">
    <location>
        <begin position="58"/>
        <end position="79"/>
    </location>
</feature>
<keyword evidence="5 7" id="KW-0472">Membrane</keyword>
<keyword evidence="9" id="KW-1185">Reference proteome</keyword>
<dbReference type="Gene3D" id="1.10.3730.20">
    <property type="match status" value="1"/>
</dbReference>
<feature type="transmembrane region" description="Helical" evidence="7">
    <location>
        <begin position="28"/>
        <end position="46"/>
    </location>
</feature>
<protein>
    <submittedName>
        <fullName evidence="8">Paired small multidrug resistance pump</fullName>
    </submittedName>
</protein>
<dbReference type="PANTHER" id="PTHR30561:SF7">
    <property type="entry name" value="GUANIDINIUM EFFLUX SYSTEM SUBUNIT GDNC-RELATED"/>
    <property type="match status" value="1"/>
</dbReference>
<dbReference type="OrthoDB" id="2168659at2"/>
<keyword evidence="2" id="KW-1003">Cell membrane</keyword>
<dbReference type="Proteomes" id="UP000198584">
    <property type="component" value="Unassembled WGS sequence"/>
</dbReference>
<dbReference type="STRING" id="571932.SAMN05421743_11549"/>
<dbReference type="SUPFAM" id="SSF103481">
    <property type="entry name" value="Multidrug resistance efflux transporter EmrE"/>
    <property type="match status" value="1"/>
</dbReference>
<dbReference type="GO" id="GO:0005886">
    <property type="term" value="C:plasma membrane"/>
    <property type="evidence" value="ECO:0007669"/>
    <property type="project" value="UniProtKB-SubCell"/>
</dbReference>
<name>A0A1H4GEZ1_9BACI</name>
<evidence type="ECO:0000313" key="9">
    <source>
        <dbReference type="Proteomes" id="UP000198584"/>
    </source>
</evidence>
<evidence type="ECO:0000256" key="1">
    <source>
        <dbReference type="ARBA" id="ARBA00004651"/>
    </source>
</evidence>